<proteinExistence type="predicted"/>
<name>A0A3P7U5C0_HAEPC</name>
<keyword evidence="1" id="KW-1133">Transmembrane helix</keyword>
<sequence length="180" mass="21039">MDKCECDTDDEVVHCHNGERTQLALPAGESAWYLLLIFVSVELFVQLTLIILQRNPNVIDVERNPNFNCSSLSQYNEVKIISDCYKNISEIARVPRIFRPTRDCDFSCQAEKHYQALHKYVLHLWSILKQKYENFNLDDTLRELQEFFRMVANRVNQMGTKIQPEAELTPMPELQEVNGN</sequence>
<keyword evidence="3" id="KW-1185">Reference proteome</keyword>
<protein>
    <submittedName>
        <fullName evidence="2">Uncharacterized protein</fullName>
    </submittedName>
</protein>
<feature type="transmembrane region" description="Helical" evidence="1">
    <location>
        <begin position="31"/>
        <end position="52"/>
    </location>
</feature>
<dbReference type="EMBL" id="UZAF01016374">
    <property type="protein sequence ID" value="VDO26749.1"/>
    <property type="molecule type" value="Genomic_DNA"/>
</dbReference>
<evidence type="ECO:0000313" key="2">
    <source>
        <dbReference type="EMBL" id="VDO26749.1"/>
    </source>
</evidence>
<dbReference type="AlphaFoldDB" id="A0A3P7U5C0"/>
<organism evidence="2 3">
    <name type="scientific">Haemonchus placei</name>
    <name type="common">Barber's pole worm</name>
    <dbReference type="NCBI Taxonomy" id="6290"/>
    <lineage>
        <taxon>Eukaryota</taxon>
        <taxon>Metazoa</taxon>
        <taxon>Ecdysozoa</taxon>
        <taxon>Nematoda</taxon>
        <taxon>Chromadorea</taxon>
        <taxon>Rhabditida</taxon>
        <taxon>Rhabditina</taxon>
        <taxon>Rhabditomorpha</taxon>
        <taxon>Strongyloidea</taxon>
        <taxon>Trichostrongylidae</taxon>
        <taxon>Haemonchus</taxon>
    </lineage>
</organism>
<keyword evidence="1" id="KW-0812">Transmembrane</keyword>
<evidence type="ECO:0000313" key="3">
    <source>
        <dbReference type="Proteomes" id="UP000268014"/>
    </source>
</evidence>
<gene>
    <name evidence="2" type="ORF">HPLM_LOCUS5681</name>
</gene>
<reference evidence="2 3" key="1">
    <citation type="submission" date="2018-11" db="EMBL/GenBank/DDBJ databases">
        <authorList>
            <consortium name="Pathogen Informatics"/>
        </authorList>
    </citation>
    <scope>NUCLEOTIDE SEQUENCE [LARGE SCALE GENOMIC DNA]</scope>
    <source>
        <strain evidence="2 3">MHpl1</strain>
    </source>
</reference>
<evidence type="ECO:0000256" key="1">
    <source>
        <dbReference type="SAM" id="Phobius"/>
    </source>
</evidence>
<accession>A0A3P7U5C0</accession>
<dbReference type="OrthoDB" id="5834526at2759"/>
<keyword evidence="1" id="KW-0472">Membrane</keyword>
<dbReference type="Proteomes" id="UP000268014">
    <property type="component" value="Unassembled WGS sequence"/>
</dbReference>